<evidence type="ECO:0000256" key="4">
    <source>
        <dbReference type="ARBA" id="ARBA00022527"/>
    </source>
</evidence>
<evidence type="ECO:0000256" key="3">
    <source>
        <dbReference type="ARBA" id="ARBA00022490"/>
    </source>
</evidence>
<keyword evidence="6 10" id="KW-0547">Nucleotide-binding</keyword>
<dbReference type="Proteomes" id="UP000835052">
    <property type="component" value="Unassembled WGS sequence"/>
</dbReference>
<dbReference type="InterPro" id="IPR051180">
    <property type="entry name" value="IKK"/>
</dbReference>
<dbReference type="SMART" id="SM00220">
    <property type="entry name" value="S_TKc"/>
    <property type="match status" value="1"/>
</dbReference>
<feature type="region of interest" description="Disordered" evidence="11">
    <location>
        <begin position="703"/>
        <end position="740"/>
    </location>
</feature>
<name>A0A8S1GS28_9PELO</name>
<dbReference type="GO" id="GO:0005524">
    <property type="term" value="F:ATP binding"/>
    <property type="evidence" value="ECO:0007669"/>
    <property type="project" value="UniProtKB-UniRule"/>
</dbReference>
<dbReference type="Gene3D" id="3.30.200.20">
    <property type="entry name" value="Phosphorylase Kinase, domain 1"/>
    <property type="match status" value="1"/>
</dbReference>
<reference evidence="13" key="1">
    <citation type="submission" date="2020-10" db="EMBL/GenBank/DDBJ databases">
        <authorList>
            <person name="Kikuchi T."/>
        </authorList>
    </citation>
    <scope>NUCLEOTIDE SEQUENCE</scope>
    <source>
        <strain evidence="13">NKZ352</strain>
    </source>
</reference>
<dbReference type="AlphaFoldDB" id="A0A8S1GS28"/>
<comment type="subcellular location">
    <subcellularLocation>
        <location evidence="1">Cytoplasm</location>
    </subcellularLocation>
</comment>
<keyword evidence="8 10" id="KW-0067">ATP-binding</keyword>
<dbReference type="GO" id="GO:0008384">
    <property type="term" value="F:IkappaB kinase activity"/>
    <property type="evidence" value="ECO:0007669"/>
    <property type="project" value="UniProtKB-EC"/>
</dbReference>
<keyword evidence="5" id="KW-0808">Transferase</keyword>
<sequence length="740" mass="84674">MSEPTDQKGAPITDGDLYSVSWDDLIGGGAFSKVYLGRTKAGRRVAVKYTRSKRDIEAARNEVKLLKQCAGALNIVQYIGSCYRPYRSDETGPPLEDYTFAMEMALFSLEKFMQMPGNARGLEMFVLIDLITDCASALVTLKEKKIAHRDIKHMNILVFPGTPTKGRRSTYLFKLCDLGGSRTVEDDQGMKTLVGTPNMLHPCMAEELCYGPVDWKTKESYTAEQCDLWSLGCTLYFCATGSFPFKHDNNDRSLYYNGVSRLRENPDAIAMEHRCTTKHMNKRRYEFAPIEVLPNKRNRYPKWFVHMMTMLLRGFFHEPSMTNFASVAESLKKAPRRVFLSIDQLSIVYHSDLSADRHVGINFPSLSECFDYPKGTPLMLISRSNMTLFGPKDKALSRLRDEEFLVLPLCPEVSCRRFPALRTDYREDVSMPVSELFSTRLTMIADAIESLNMSDTFIQLVSELKIILSRQFDLLIEEMSSEPASIAAVSRFSVYFETACVPLVVFNSGASEDQKSVLSRCCEASNKIGKELDLHIGKILKLVDYCKKQKIHVEKDFELDYVDLPNIKEELETFFVEDKPLILATHEYAKELALKCYDRRCGLLRQFFEPVDGKNMIQRMMMVANGLNEIRDRFRYCRTQVLECVEMLEKPFQEMKSTIEKTKKKEMKMMILKNNELARRLETEMASLQVDLKDFSIIPTPFATPSESLKPQEREKTADPQTVTAVPEEDQVETAMCRIS</sequence>
<dbReference type="InterPro" id="IPR011009">
    <property type="entry name" value="Kinase-like_dom_sf"/>
</dbReference>
<evidence type="ECO:0000256" key="1">
    <source>
        <dbReference type="ARBA" id="ARBA00004496"/>
    </source>
</evidence>
<protein>
    <recommendedName>
        <fullName evidence="2">IkappaB kinase</fullName>
        <ecNumber evidence="2">2.7.11.10</ecNumber>
    </recommendedName>
</protein>
<evidence type="ECO:0000313" key="13">
    <source>
        <dbReference type="EMBL" id="CAD6185684.1"/>
    </source>
</evidence>
<feature type="binding site" evidence="10">
    <location>
        <position position="48"/>
    </location>
    <ligand>
        <name>ATP</name>
        <dbReference type="ChEBI" id="CHEBI:30616"/>
    </ligand>
</feature>
<dbReference type="EC" id="2.7.11.10" evidence="2"/>
<proteinExistence type="predicted"/>
<dbReference type="InterPro" id="IPR008271">
    <property type="entry name" value="Ser/Thr_kinase_AS"/>
</dbReference>
<comment type="caution">
    <text evidence="13">The sequence shown here is derived from an EMBL/GenBank/DDBJ whole genome shotgun (WGS) entry which is preliminary data.</text>
</comment>
<gene>
    <name evidence="13" type="ORF">CAUJ_LOCUS1603</name>
</gene>
<evidence type="ECO:0000256" key="7">
    <source>
        <dbReference type="ARBA" id="ARBA00022777"/>
    </source>
</evidence>
<dbReference type="InterPro" id="IPR000719">
    <property type="entry name" value="Prot_kinase_dom"/>
</dbReference>
<evidence type="ECO:0000256" key="10">
    <source>
        <dbReference type="PROSITE-ProRule" id="PRU10141"/>
    </source>
</evidence>
<dbReference type="EMBL" id="CAJGYM010000003">
    <property type="protein sequence ID" value="CAD6185684.1"/>
    <property type="molecule type" value="Genomic_DNA"/>
</dbReference>
<evidence type="ECO:0000259" key="12">
    <source>
        <dbReference type="PROSITE" id="PS50011"/>
    </source>
</evidence>
<organism evidence="13 14">
    <name type="scientific">Caenorhabditis auriculariae</name>
    <dbReference type="NCBI Taxonomy" id="2777116"/>
    <lineage>
        <taxon>Eukaryota</taxon>
        <taxon>Metazoa</taxon>
        <taxon>Ecdysozoa</taxon>
        <taxon>Nematoda</taxon>
        <taxon>Chromadorea</taxon>
        <taxon>Rhabditida</taxon>
        <taxon>Rhabditina</taxon>
        <taxon>Rhabditomorpha</taxon>
        <taxon>Rhabditoidea</taxon>
        <taxon>Rhabditidae</taxon>
        <taxon>Peloderinae</taxon>
        <taxon>Caenorhabditis</taxon>
    </lineage>
</organism>
<keyword evidence="3" id="KW-0963">Cytoplasm</keyword>
<dbReference type="Gene3D" id="1.10.510.10">
    <property type="entry name" value="Transferase(Phosphotransferase) domain 1"/>
    <property type="match status" value="1"/>
</dbReference>
<dbReference type="PANTHER" id="PTHR22969">
    <property type="entry name" value="IKB KINASE"/>
    <property type="match status" value="1"/>
</dbReference>
<comment type="catalytic activity">
    <reaction evidence="9">
        <text>L-seryl-[I-kappa-B protein] + ATP = O-phospho-L-seryl-[I-kappa-B protein] + ADP + H(+)</text>
        <dbReference type="Rhea" id="RHEA:19073"/>
        <dbReference type="Rhea" id="RHEA-COMP:13698"/>
        <dbReference type="Rhea" id="RHEA-COMP:13699"/>
        <dbReference type="ChEBI" id="CHEBI:15378"/>
        <dbReference type="ChEBI" id="CHEBI:29999"/>
        <dbReference type="ChEBI" id="CHEBI:30616"/>
        <dbReference type="ChEBI" id="CHEBI:83421"/>
        <dbReference type="ChEBI" id="CHEBI:456216"/>
        <dbReference type="EC" id="2.7.11.10"/>
    </reaction>
</comment>
<keyword evidence="14" id="KW-1185">Reference proteome</keyword>
<dbReference type="GO" id="GO:0045944">
    <property type="term" value="P:positive regulation of transcription by RNA polymerase II"/>
    <property type="evidence" value="ECO:0007669"/>
    <property type="project" value="TreeGrafter"/>
</dbReference>
<dbReference type="Pfam" id="PF00069">
    <property type="entry name" value="Pkinase"/>
    <property type="match status" value="1"/>
</dbReference>
<dbReference type="PROSITE" id="PS00108">
    <property type="entry name" value="PROTEIN_KINASE_ST"/>
    <property type="match status" value="1"/>
</dbReference>
<evidence type="ECO:0000256" key="5">
    <source>
        <dbReference type="ARBA" id="ARBA00022679"/>
    </source>
</evidence>
<keyword evidence="4" id="KW-0723">Serine/threonine-protein kinase</keyword>
<evidence type="ECO:0000256" key="8">
    <source>
        <dbReference type="ARBA" id="ARBA00022840"/>
    </source>
</evidence>
<evidence type="ECO:0000256" key="9">
    <source>
        <dbReference type="ARBA" id="ARBA00048789"/>
    </source>
</evidence>
<dbReference type="PROSITE" id="PS50011">
    <property type="entry name" value="PROTEIN_KINASE_DOM"/>
    <property type="match status" value="1"/>
</dbReference>
<evidence type="ECO:0000313" key="14">
    <source>
        <dbReference type="Proteomes" id="UP000835052"/>
    </source>
</evidence>
<keyword evidence="7" id="KW-0418">Kinase</keyword>
<dbReference type="OrthoDB" id="10013850at2759"/>
<dbReference type="GO" id="GO:0008385">
    <property type="term" value="C:IkappaB kinase complex"/>
    <property type="evidence" value="ECO:0007669"/>
    <property type="project" value="TreeGrafter"/>
</dbReference>
<evidence type="ECO:0000256" key="6">
    <source>
        <dbReference type="ARBA" id="ARBA00022741"/>
    </source>
</evidence>
<dbReference type="PROSITE" id="PS00107">
    <property type="entry name" value="PROTEIN_KINASE_ATP"/>
    <property type="match status" value="1"/>
</dbReference>
<dbReference type="PANTHER" id="PTHR22969:SF17">
    <property type="entry name" value="INHIBITOR OF NUCLEAR FACTOR KAPPA-B KINASE SUBUNIT BETA"/>
    <property type="match status" value="1"/>
</dbReference>
<dbReference type="GO" id="GO:0033209">
    <property type="term" value="P:tumor necrosis factor-mediated signaling pathway"/>
    <property type="evidence" value="ECO:0007669"/>
    <property type="project" value="TreeGrafter"/>
</dbReference>
<evidence type="ECO:0000256" key="11">
    <source>
        <dbReference type="SAM" id="MobiDB-lite"/>
    </source>
</evidence>
<dbReference type="SUPFAM" id="SSF56112">
    <property type="entry name" value="Protein kinase-like (PK-like)"/>
    <property type="match status" value="1"/>
</dbReference>
<accession>A0A8S1GS28</accession>
<dbReference type="InterPro" id="IPR017441">
    <property type="entry name" value="Protein_kinase_ATP_BS"/>
</dbReference>
<feature type="domain" description="Protein kinase" evidence="12">
    <location>
        <begin position="20"/>
        <end position="304"/>
    </location>
</feature>
<evidence type="ECO:0000256" key="2">
    <source>
        <dbReference type="ARBA" id="ARBA00012442"/>
    </source>
</evidence>